<dbReference type="EMBL" id="JBHTLQ010000028">
    <property type="protein sequence ID" value="MFD1191481.1"/>
    <property type="molecule type" value="Genomic_DNA"/>
</dbReference>
<organism evidence="3 4">
    <name type="scientific">Phenylobacterium conjunctum</name>
    <dbReference type="NCBI Taxonomy" id="1298959"/>
    <lineage>
        <taxon>Bacteria</taxon>
        <taxon>Pseudomonadati</taxon>
        <taxon>Pseudomonadota</taxon>
        <taxon>Alphaproteobacteria</taxon>
        <taxon>Caulobacterales</taxon>
        <taxon>Caulobacteraceae</taxon>
        <taxon>Phenylobacterium</taxon>
    </lineage>
</organism>
<dbReference type="Gene3D" id="2.60.40.3680">
    <property type="match status" value="1"/>
</dbReference>
<name>A0ABW3T3K7_9CAUL</name>
<feature type="chain" id="PRO_5047344267" evidence="1">
    <location>
        <begin position="23"/>
        <end position="337"/>
    </location>
</feature>
<keyword evidence="4" id="KW-1185">Reference proteome</keyword>
<dbReference type="RefSeq" id="WP_377353867.1">
    <property type="nucleotide sequence ID" value="NZ_JBHTLQ010000028.1"/>
</dbReference>
<dbReference type="Proteomes" id="UP001597216">
    <property type="component" value="Unassembled WGS sequence"/>
</dbReference>
<keyword evidence="1" id="KW-0732">Signal</keyword>
<dbReference type="InterPro" id="IPR025538">
    <property type="entry name" value="DUF4424"/>
</dbReference>
<evidence type="ECO:0000259" key="2">
    <source>
        <dbReference type="Pfam" id="PF14415"/>
    </source>
</evidence>
<evidence type="ECO:0000256" key="1">
    <source>
        <dbReference type="SAM" id="SignalP"/>
    </source>
</evidence>
<proteinExistence type="predicted"/>
<evidence type="ECO:0000313" key="4">
    <source>
        <dbReference type="Proteomes" id="UP001597216"/>
    </source>
</evidence>
<dbReference type="Pfam" id="PF14415">
    <property type="entry name" value="DUF4424"/>
    <property type="match status" value="1"/>
</dbReference>
<feature type="domain" description="DUF4424" evidence="2">
    <location>
        <begin position="22"/>
        <end position="326"/>
    </location>
</feature>
<protein>
    <submittedName>
        <fullName evidence="3">DUF4424 domain-containing protein</fullName>
    </submittedName>
</protein>
<evidence type="ECO:0000313" key="3">
    <source>
        <dbReference type="EMBL" id="MFD1191481.1"/>
    </source>
</evidence>
<feature type="signal peptide" evidence="1">
    <location>
        <begin position="1"/>
        <end position="22"/>
    </location>
</feature>
<accession>A0ABW3T3K7</accession>
<sequence length="337" mass="36553">MNLRATAAVAALGLLAATPAGANDSSAEMAAGGLVLTRSAQIQMASEDLFVSAQEVRVHYRFRNLTSQPITTRVAFPMPDVPSTEAPLAVPTEDPRNLLDFHTLVDGVPVKAELEQKAVLDGVDRTAVLKGMNLPLAPHLHSTLEALDRLTPAQGKTLLDLGLVRPDEYDDDGKGMKQHLSPLWTLKTTWHWQQTFPAGRDLMVDHRYKPAAGASAGTMVGSARFTADAEGRAEIAKYCMDKAFLSAAARTRKPGMDYPPLWEQRIAYVLRTGANWAGPIGDFTLTVDKGAPENLVSFCGQGVTKISPTQFQVKKTNFKPMRDLDVMLLLPVPDAPQ</sequence>
<gene>
    <name evidence="3" type="ORF">ACFQ27_12900</name>
</gene>
<comment type="caution">
    <text evidence="3">The sequence shown here is derived from an EMBL/GenBank/DDBJ whole genome shotgun (WGS) entry which is preliminary data.</text>
</comment>
<reference evidence="4" key="1">
    <citation type="journal article" date="2019" name="Int. J. Syst. Evol. Microbiol.">
        <title>The Global Catalogue of Microorganisms (GCM) 10K type strain sequencing project: providing services to taxonomists for standard genome sequencing and annotation.</title>
        <authorList>
            <consortium name="The Broad Institute Genomics Platform"/>
            <consortium name="The Broad Institute Genome Sequencing Center for Infectious Disease"/>
            <person name="Wu L."/>
            <person name="Ma J."/>
        </authorList>
    </citation>
    <scope>NUCLEOTIDE SEQUENCE [LARGE SCALE GENOMIC DNA]</scope>
    <source>
        <strain evidence="4">CCUG 55074</strain>
    </source>
</reference>